<name>A0ABS2QP54_9BACI</name>
<dbReference type="Pfam" id="PF01594">
    <property type="entry name" value="AI-2E_transport"/>
    <property type="match status" value="1"/>
</dbReference>
<feature type="transmembrane region" description="Helical" evidence="6">
    <location>
        <begin position="252"/>
        <end position="269"/>
    </location>
</feature>
<dbReference type="Proteomes" id="UP000809829">
    <property type="component" value="Unassembled WGS sequence"/>
</dbReference>
<feature type="transmembrane region" description="Helical" evidence="6">
    <location>
        <begin position="12"/>
        <end position="30"/>
    </location>
</feature>
<evidence type="ECO:0000256" key="2">
    <source>
        <dbReference type="ARBA" id="ARBA00009773"/>
    </source>
</evidence>
<dbReference type="RefSeq" id="WP_205182430.1">
    <property type="nucleotide sequence ID" value="NZ_JAFBFC010000001.1"/>
</dbReference>
<sequence length="373" mass="41029">MNMHYVYSTLRFIIVLLAVIIGIFIVYYASTLTYPFIIALSIAFFINPIVNVFEKKLSVPRSLAVFISLILVFGLLIGLVTLLITEIVSGTEHLAKVVPENLEAVIVYIENFIASQIIPLYNQISSLFNSLNSGQQETIIANIQSFGAKITETVGAFLTNFLQAIPNIIALLPNIATVIIFSLLATFFISKDWDRLAALGRKILPSKARQSSKTVFLDLKKALFGFLKAQLTLISITTVIVLIGLLILRVEYAITIALLIGFVDILPYLGTGLIFVPWLIYAFASGNISFAIGLSVLYGIVIVQRQIMEPKVLSSSIGLDPLATLISLFIGFKLIGFLGLIAGPVTLVIVRTLYTAGVFQDIWYFIINKKPTT</sequence>
<protein>
    <submittedName>
        <fullName evidence="7">Sporulation integral membrane protein YtvI</fullName>
    </submittedName>
</protein>
<gene>
    <name evidence="7" type="ORF">JOC83_000059</name>
</gene>
<comment type="subcellular location">
    <subcellularLocation>
        <location evidence="1">Membrane</location>
        <topology evidence="1">Multi-pass membrane protein</topology>
    </subcellularLocation>
</comment>
<feature type="transmembrane region" description="Helical" evidence="6">
    <location>
        <begin position="65"/>
        <end position="84"/>
    </location>
</feature>
<keyword evidence="5 6" id="KW-0472">Membrane</keyword>
<feature type="transmembrane region" description="Helical" evidence="6">
    <location>
        <begin position="168"/>
        <end position="189"/>
    </location>
</feature>
<accession>A0ABS2QP54</accession>
<evidence type="ECO:0000256" key="6">
    <source>
        <dbReference type="SAM" id="Phobius"/>
    </source>
</evidence>
<feature type="transmembrane region" description="Helical" evidence="6">
    <location>
        <begin position="322"/>
        <end position="342"/>
    </location>
</feature>
<evidence type="ECO:0000256" key="4">
    <source>
        <dbReference type="ARBA" id="ARBA00022989"/>
    </source>
</evidence>
<keyword evidence="8" id="KW-1185">Reference proteome</keyword>
<dbReference type="PANTHER" id="PTHR21716:SF68">
    <property type="entry name" value="TRANSPORT PROTEIN YTVI-RELATED"/>
    <property type="match status" value="1"/>
</dbReference>
<evidence type="ECO:0000256" key="1">
    <source>
        <dbReference type="ARBA" id="ARBA00004141"/>
    </source>
</evidence>
<dbReference type="InterPro" id="IPR002549">
    <property type="entry name" value="AI-2E-like"/>
</dbReference>
<evidence type="ECO:0000256" key="5">
    <source>
        <dbReference type="ARBA" id="ARBA00023136"/>
    </source>
</evidence>
<dbReference type="NCBIfam" id="TIGR02872">
    <property type="entry name" value="spore_ytvI"/>
    <property type="match status" value="1"/>
</dbReference>
<evidence type="ECO:0000256" key="3">
    <source>
        <dbReference type="ARBA" id="ARBA00022692"/>
    </source>
</evidence>
<evidence type="ECO:0000313" key="7">
    <source>
        <dbReference type="EMBL" id="MBM7701233.1"/>
    </source>
</evidence>
<keyword evidence="4 6" id="KW-1133">Transmembrane helix</keyword>
<feature type="transmembrane region" description="Helical" evidence="6">
    <location>
        <begin position="348"/>
        <end position="367"/>
    </location>
</feature>
<feature type="transmembrane region" description="Helical" evidence="6">
    <location>
        <begin position="36"/>
        <end position="53"/>
    </location>
</feature>
<comment type="caution">
    <text evidence="7">The sequence shown here is derived from an EMBL/GenBank/DDBJ whole genome shotgun (WGS) entry which is preliminary data.</text>
</comment>
<feature type="transmembrane region" description="Helical" evidence="6">
    <location>
        <begin position="275"/>
        <end position="301"/>
    </location>
</feature>
<evidence type="ECO:0000313" key="8">
    <source>
        <dbReference type="Proteomes" id="UP000809829"/>
    </source>
</evidence>
<feature type="transmembrane region" description="Helical" evidence="6">
    <location>
        <begin position="222"/>
        <end position="245"/>
    </location>
</feature>
<dbReference type="EMBL" id="JAFBFC010000001">
    <property type="protein sequence ID" value="MBM7701233.1"/>
    <property type="molecule type" value="Genomic_DNA"/>
</dbReference>
<dbReference type="PANTHER" id="PTHR21716">
    <property type="entry name" value="TRANSMEMBRANE PROTEIN"/>
    <property type="match status" value="1"/>
</dbReference>
<reference evidence="7 8" key="1">
    <citation type="submission" date="2021-01" db="EMBL/GenBank/DDBJ databases">
        <title>Genomic Encyclopedia of Type Strains, Phase IV (KMG-IV): sequencing the most valuable type-strain genomes for metagenomic binning, comparative biology and taxonomic classification.</title>
        <authorList>
            <person name="Goeker M."/>
        </authorList>
    </citation>
    <scope>NUCLEOTIDE SEQUENCE [LARGE SCALE GENOMIC DNA]</scope>
    <source>
        <strain evidence="7 8">DSM 104297</strain>
    </source>
</reference>
<comment type="similarity">
    <text evidence="2">Belongs to the autoinducer-2 exporter (AI-2E) (TC 2.A.86) family.</text>
</comment>
<dbReference type="InterPro" id="IPR014227">
    <property type="entry name" value="YtvI-like"/>
</dbReference>
<proteinExistence type="inferred from homology"/>
<organism evidence="7 8">
    <name type="scientific">Priestia iocasae</name>
    <dbReference type="NCBI Taxonomy" id="2291674"/>
    <lineage>
        <taxon>Bacteria</taxon>
        <taxon>Bacillati</taxon>
        <taxon>Bacillota</taxon>
        <taxon>Bacilli</taxon>
        <taxon>Bacillales</taxon>
        <taxon>Bacillaceae</taxon>
        <taxon>Priestia</taxon>
    </lineage>
</organism>
<keyword evidence="3 6" id="KW-0812">Transmembrane</keyword>